<comment type="caution">
    <text evidence="2">The sequence shown here is derived from an EMBL/GenBank/DDBJ whole genome shotgun (WGS) entry which is preliminary data.</text>
</comment>
<evidence type="ECO:0000259" key="1">
    <source>
        <dbReference type="Pfam" id="PF01909"/>
    </source>
</evidence>
<dbReference type="InterPro" id="IPR043519">
    <property type="entry name" value="NT_sf"/>
</dbReference>
<dbReference type="Proteomes" id="UP001273768">
    <property type="component" value="Unassembled WGS sequence"/>
</dbReference>
<feature type="domain" description="Polymerase nucleotidyl transferase" evidence="1">
    <location>
        <begin position="19"/>
        <end position="61"/>
    </location>
</feature>
<dbReference type="SUPFAM" id="SSF81301">
    <property type="entry name" value="Nucleotidyltransferase"/>
    <property type="match status" value="1"/>
</dbReference>
<organism evidence="2 3">
    <name type="scientific">Methanoculleus nereidis</name>
    <dbReference type="NCBI Taxonomy" id="2735141"/>
    <lineage>
        <taxon>Archaea</taxon>
        <taxon>Methanobacteriati</taxon>
        <taxon>Methanobacteriota</taxon>
        <taxon>Stenosarchaea group</taxon>
        <taxon>Methanomicrobia</taxon>
        <taxon>Methanomicrobiales</taxon>
        <taxon>Methanomicrobiaceae</taxon>
        <taxon>Methanoculleus</taxon>
    </lineage>
</organism>
<dbReference type="Gene3D" id="3.30.460.10">
    <property type="entry name" value="Beta Polymerase, domain 2"/>
    <property type="match status" value="1"/>
</dbReference>
<proteinExistence type="predicted"/>
<dbReference type="EMBL" id="JABFFQ010000005">
    <property type="protein sequence ID" value="MDV4343116.1"/>
    <property type="molecule type" value="Genomic_DNA"/>
</dbReference>
<evidence type="ECO:0000313" key="3">
    <source>
        <dbReference type="Proteomes" id="UP001273768"/>
    </source>
</evidence>
<gene>
    <name evidence="2" type="ORF">HL657_08040</name>
</gene>
<evidence type="ECO:0000313" key="2">
    <source>
        <dbReference type="EMBL" id="MDV4343116.1"/>
    </source>
</evidence>
<dbReference type="CDD" id="cd05403">
    <property type="entry name" value="NT_KNTase_like"/>
    <property type="match status" value="1"/>
</dbReference>
<sequence length="110" mass="12185">MTSVTVFWLDADLVRERLRAVVERLADDQNVLRVVLFGSFAEGRAVPGSDLDIMIVLAHDERPLLERVSAYLTYFSGIGIGVDLFPYTVSELGNPLARRAAETGTVLFSR</sequence>
<dbReference type="InterPro" id="IPR002934">
    <property type="entry name" value="Polymerase_NTP_transf_dom"/>
</dbReference>
<name>A0ABU3Z2S4_9EURY</name>
<keyword evidence="3" id="KW-1185">Reference proteome</keyword>
<dbReference type="Pfam" id="PF01909">
    <property type="entry name" value="NTP_transf_2"/>
    <property type="match status" value="1"/>
</dbReference>
<accession>A0ABU3Z2S4</accession>
<reference evidence="2 3" key="1">
    <citation type="submission" date="2020-05" db="EMBL/GenBank/DDBJ databases">
        <title>Isolation and characterization of methanoarchaea from a cold seep at offshore SW Taiwan.</title>
        <authorList>
            <person name="Chen Y.-W."/>
            <person name="Chen S.-C."/>
            <person name="Lai M.-C."/>
        </authorList>
    </citation>
    <scope>NUCLEOTIDE SEQUENCE [LARGE SCALE GENOMIC DNA]</scope>
    <source>
        <strain evidence="2 3">YWC-01</strain>
    </source>
</reference>
<protein>
    <submittedName>
        <fullName evidence="2">Nucleotidyltransferase domain-containing protein</fullName>
    </submittedName>
</protein>